<evidence type="ECO:0000313" key="3">
    <source>
        <dbReference type="Proteomes" id="UP001565368"/>
    </source>
</evidence>
<gene>
    <name evidence="2" type="ORF">Q8F55_008396</name>
</gene>
<proteinExistence type="predicted"/>
<dbReference type="GeneID" id="95989439"/>
<evidence type="ECO:0000313" key="2">
    <source>
        <dbReference type="EMBL" id="KAL1406690.1"/>
    </source>
</evidence>
<sequence length="637" mass="68960">MALPPPLPPRRQSSAPSSPPSVPPGRPTEQRPVVTTGSDRAGIQDALEHSNERPTVISFRRTPRDPDQPMTLHEATNEAALNSMFAVAKPKPPRVRAPPPKPVPKPAHLSSPPESPDARPSVASLAQRFGSSSGELAPPPASMRSKVTGVRYTTAHANPVPVPRATSPVTGPPRVDPTAFPHIFDAIFARALSADDERDHATALALRAVCRGFRDRADAYLYAHVIFDDPDRPAGVLDEDVVPHEVAVAVATRLEIRSVHGRLPAVPFYDATGDDMTRWLACMGKHTTIVDYHCAVDAAAVAPDLAAALEGKLAHCRRIWPSVSVLPASTIVDYIDITSDGFWTATHDEEDDDYDPIPVIPPVPESPHIHLNVINVVYSVRMGYYSIRYKVGERKGLHLAFTFTQRADSCTRSDRTRIPISFSTCHVMNGPQPFGFLGPLFMHLPNIIRDNRATALIGLEDVPEILMGMKGVGETFFNTHIVAQGMVMCCPMEYVMGENRYDYADPETAAKNWIGIGGIPGGREVAGTKWAVMSNQVMRGQAGDKVVAFESAAGATRVAGKVARLWFPLRDEHTMDPPGATCDAFGRFGGETIMCMIAYSKALMPDDLPAIGRMFHALANRGSGGSDCVVQQGVPPQ</sequence>
<reference evidence="2 3" key="1">
    <citation type="submission" date="2023-08" db="EMBL/GenBank/DDBJ databases">
        <title>Annotated Genome Sequence of Vanrija albida AlHP1.</title>
        <authorList>
            <person name="Herzog R."/>
        </authorList>
    </citation>
    <scope>NUCLEOTIDE SEQUENCE [LARGE SCALE GENOMIC DNA]</scope>
    <source>
        <strain evidence="2 3">AlHP1</strain>
    </source>
</reference>
<keyword evidence="3" id="KW-1185">Reference proteome</keyword>
<feature type="compositionally biased region" description="Pro residues" evidence="1">
    <location>
        <begin position="95"/>
        <end position="105"/>
    </location>
</feature>
<dbReference type="Proteomes" id="UP001565368">
    <property type="component" value="Unassembled WGS sequence"/>
</dbReference>
<feature type="compositionally biased region" description="Pro residues" evidence="1">
    <location>
        <begin position="17"/>
        <end position="26"/>
    </location>
</feature>
<dbReference type="EMBL" id="JBBXJM010000006">
    <property type="protein sequence ID" value="KAL1406690.1"/>
    <property type="molecule type" value="Genomic_DNA"/>
</dbReference>
<evidence type="ECO:0000256" key="1">
    <source>
        <dbReference type="SAM" id="MobiDB-lite"/>
    </source>
</evidence>
<feature type="region of interest" description="Disordered" evidence="1">
    <location>
        <begin position="1"/>
        <end position="143"/>
    </location>
</feature>
<comment type="caution">
    <text evidence="2">The sequence shown here is derived from an EMBL/GenBank/DDBJ whole genome shotgun (WGS) entry which is preliminary data.</text>
</comment>
<organism evidence="2 3">
    <name type="scientific">Vanrija albida</name>
    <dbReference type="NCBI Taxonomy" id="181172"/>
    <lineage>
        <taxon>Eukaryota</taxon>
        <taxon>Fungi</taxon>
        <taxon>Dikarya</taxon>
        <taxon>Basidiomycota</taxon>
        <taxon>Agaricomycotina</taxon>
        <taxon>Tremellomycetes</taxon>
        <taxon>Trichosporonales</taxon>
        <taxon>Trichosporonaceae</taxon>
        <taxon>Vanrija</taxon>
    </lineage>
</organism>
<name>A0ABR3PW79_9TREE</name>
<protein>
    <submittedName>
        <fullName evidence="2">Uncharacterized protein</fullName>
    </submittedName>
</protein>
<dbReference type="RefSeq" id="XP_069206634.1">
    <property type="nucleotide sequence ID" value="XM_069356793.1"/>
</dbReference>
<accession>A0ABR3PW79</accession>